<comment type="caution">
    <text evidence="1">The sequence shown here is derived from an EMBL/GenBank/DDBJ whole genome shotgun (WGS) entry which is preliminary data.</text>
</comment>
<protein>
    <submittedName>
        <fullName evidence="1">Uncharacterized protein</fullName>
    </submittedName>
</protein>
<accession>A0A836GWW4</accession>
<dbReference type="AlphaFoldDB" id="A0A836GWW4"/>
<dbReference type="KEGG" id="lmat:92516271"/>
<evidence type="ECO:0000313" key="1">
    <source>
        <dbReference type="EMBL" id="KAG5480624.1"/>
    </source>
</evidence>
<dbReference type="OrthoDB" id="271266at2759"/>
<proteinExistence type="predicted"/>
<organism evidence="1 2">
    <name type="scientific">Leishmania martiniquensis</name>
    <dbReference type="NCBI Taxonomy" id="1580590"/>
    <lineage>
        <taxon>Eukaryota</taxon>
        <taxon>Discoba</taxon>
        <taxon>Euglenozoa</taxon>
        <taxon>Kinetoplastea</taxon>
        <taxon>Metakinetoplastina</taxon>
        <taxon>Trypanosomatida</taxon>
        <taxon>Trypanosomatidae</taxon>
        <taxon>Leishmaniinae</taxon>
        <taxon>Leishmania</taxon>
    </lineage>
</organism>
<dbReference type="Proteomes" id="UP000673552">
    <property type="component" value="Chromosome 19"/>
</dbReference>
<dbReference type="GeneID" id="92516271"/>
<gene>
    <name evidence="1" type="ORF">LSCM1_06328</name>
</gene>
<reference evidence="1 2" key="1">
    <citation type="submission" date="2021-03" db="EMBL/GenBank/DDBJ databases">
        <title>Leishmania (Mundinia) martiniquensis Genome sequencing and assembly.</title>
        <authorList>
            <person name="Almutairi H."/>
            <person name="Gatherer D."/>
        </authorList>
    </citation>
    <scope>NUCLEOTIDE SEQUENCE [LARGE SCALE GENOMIC DNA]</scope>
    <source>
        <strain evidence="1">LSCM1</strain>
    </source>
</reference>
<dbReference type="PANTHER" id="PTHR38827:SF3">
    <property type="match status" value="1"/>
</dbReference>
<name>A0A836GWW4_9TRYP</name>
<dbReference type="PANTHER" id="PTHR38827">
    <property type="entry name" value="T. BRUCEI SPP.-SPECIFIC PROTEIN-RELATED"/>
    <property type="match status" value="1"/>
</dbReference>
<dbReference type="RefSeq" id="XP_067179388.1">
    <property type="nucleotide sequence ID" value="XM_067323759.1"/>
</dbReference>
<keyword evidence="2" id="KW-1185">Reference proteome</keyword>
<sequence>MFGRRVASCCGIPANMYARLHISSPQQANRMVPPLVPITTSIGRSVSGGTGAFASLVAGSEVVPADLTSPANLLSLLGVTPQALLGTINANPLLLRMISDTMCTYSVILHHATVLRSRCTFSQC</sequence>
<evidence type="ECO:0000313" key="2">
    <source>
        <dbReference type="Proteomes" id="UP000673552"/>
    </source>
</evidence>
<dbReference type="EMBL" id="JAFEUZ010000019">
    <property type="protein sequence ID" value="KAG5480624.1"/>
    <property type="molecule type" value="Genomic_DNA"/>
</dbReference>